<organism evidence="1 2">
    <name type="scientific">Leptospira santarosai serovar Shermani str. LT 821</name>
    <dbReference type="NCBI Taxonomy" id="758847"/>
    <lineage>
        <taxon>Bacteria</taxon>
        <taxon>Pseudomonadati</taxon>
        <taxon>Spirochaetota</taxon>
        <taxon>Spirochaetia</taxon>
        <taxon>Leptospirales</taxon>
        <taxon>Leptospiraceae</taxon>
        <taxon>Leptospira</taxon>
    </lineage>
</organism>
<reference evidence="1 2" key="1">
    <citation type="journal article" date="2012" name="Gene">
        <title>Sequence of Leptospira santarosai serovar Shermani genome and prediction of virulence-associated genes.</title>
        <authorList>
            <person name="Chou L.F."/>
            <person name="Chen Y.T."/>
            <person name="Lu C.W."/>
            <person name="Ko Y.C."/>
            <person name="Tang C.Y."/>
            <person name="Pan M.J."/>
            <person name="Tian Y.C."/>
            <person name="Chiu C.H."/>
            <person name="Hung C.C."/>
            <person name="Yang C.W."/>
        </authorList>
    </citation>
    <scope>NUCLEOTIDE SEQUENCE [LARGE SCALE GENOMIC DNA]</scope>
    <source>
        <strain evidence="1">LT 821</strain>
    </source>
</reference>
<dbReference type="EMBL" id="CP006694">
    <property type="protein sequence ID" value="AIT10808.1"/>
    <property type="molecule type" value="Genomic_DNA"/>
</dbReference>
<protein>
    <submittedName>
        <fullName evidence="1">Uncharacterized protein</fullName>
    </submittedName>
</protein>
<name>A0A097ESA0_9LEPT</name>
<sequence>MGFLERRKETNSKKSVCRSSYFFQIRTSIK</sequence>
<evidence type="ECO:0000313" key="2">
    <source>
        <dbReference type="Proteomes" id="UP000035800"/>
    </source>
</evidence>
<accession>A0A097ESA0</accession>
<dbReference type="KEGG" id="lst:LSS_20835"/>
<dbReference type="Proteomes" id="UP000035800">
    <property type="component" value="Chromosome I"/>
</dbReference>
<proteinExistence type="predicted"/>
<dbReference type="AlphaFoldDB" id="A0A097ESA0"/>
<gene>
    <name evidence="1" type="ORF">LSS_20835</name>
</gene>
<reference evidence="1 2" key="2">
    <citation type="journal article" date="2014" name="Emerg. Microbes Infect.">
        <title>Potential impact on kidney infection: a whole-genome analysis of Leptospira santarosai serovar Shermani.</title>
        <authorList>
            <person name="Chou L.F."/>
            <person name="Chen T.W."/>
            <person name="Ko Y.C."/>
            <person name="Pan M.J."/>
            <person name="Tian Y.C."/>
            <person name="Chiu C.H."/>
            <person name="Tang P."/>
            <person name="Hung C.C."/>
            <person name="Yang C.W."/>
        </authorList>
    </citation>
    <scope>NUCLEOTIDE SEQUENCE</scope>
    <source>
        <strain evidence="1 2">LT 821</strain>
    </source>
</reference>
<evidence type="ECO:0000313" key="1">
    <source>
        <dbReference type="EMBL" id="AIT10808.1"/>
    </source>
</evidence>
<dbReference type="STRING" id="758847.LSS_20835"/>